<comment type="caution">
    <text evidence="3">The sequence shown here is derived from an EMBL/GenBank/DDBJ whole genome shotgun (WGS) entry which is preliminary data.</text>
</comment>
<proteinExistence type="predicted"/>
<keyword evidence="1 3" id="KW-0808">Transferase</keyword>
<dbReference type="SUPFAM" id="SSF56214">
    <property type="entry name" value="4'-phosphopantetheinyl transferase"/>
    <property type="match status" value="1"/>
</dbReference>
<dbReference type="Pfam" id="PF01648">
    <property type="entry name" value="ACPS"/>
    <property type="match status" value="1"/>
</dbReference>
<evidence type="ECO:0000256" key="1">
    <source>
        <dbReference type="ARBA" id="ARBA00022679"/>
    </source>
</evidence>
<dbReference type="GO" id="GO:0016740">
    <property type="term" value="F:transferase activity"/>
    <property type="evidence" value="ECO:0007669"/>
    <property type="project" value="UniProtKB-KW"/>
</dbReference>
<name>A0ABV6NN71_9BACI</name>
<feature type="domain" description="4'-phosphopantetheinyl transferase" evidence="2">
    <location>
        <begin position="120"/>
        <end position="193"/>
    </location>
</feature>
<evidence type="ECO:0000313" key="3">
    <source>
        <dbReference type="EMBL" id="MFC0562214.1"/>
    </source>
</evidence>
<dbReference type="InterPro" id="IPR037143">
    <property type="entry name" value="4-PPantetheinyl_Trfase_dom_sf"/>
</dbReference>
<dbReference type="EMBL" id="JBHLTR010000115">
    <property type="protein sequence ID" value="MFC0562214.1"/>
    <property type="molecule type" value="Genomic_DNA"/>
</dbReference>
<dbReference type="Proteomes" id="UP001589833">
    <property type="component" value="Unassembled WGS sequence"/>
</dbReference>
<sequence length="228" mass="26138">MIEYFMNKCNTYKAFTMFYEADLLNLNDVDGIFSEEERSYLDSLTVKKNSEAKKSLYCAKFSIMKFLDIGLNEIKQISLLKGVFGQPVVIGNRFLPVNVGISISHTSKTIGIVVFDQLHPMGIDVEQRTKEDSPFLEEYLTEHEREMIQGSSFLSKEILFSAKESLSKILKTGLTTPLQIFEISRFEVDHEGILLFFSHFTQYQCKVVLREDQIRSVTFPINSTKVNG</sequence>
<organism evidence="3 4">
    <name type="scientific">Halalkalibacter alkalisediminis</name>
    <dbReference type="NCBI Taxonomy" id="935616"/>
    <lineage>
        <taxon>Bacteria</taxon>
        <taxon>Bacillati</taxon>
        <taxon>Bacillota</taxon>
        <taxon>Bacilli</taxon>
        <taxon>Bacillales</taxon>
        <taxon>Bacillaceae</taxon>
        <taxon>Halalkalibacter</taxon>
    </lineage>
</organism>
<dbReference type="RefSeq" id="WP_273847146.1">
    <property type="nucleotide sequence ID" value="NZ_JAQQWT010000022.1"/>
</dbReference>
<dbReference type="Gene3D" id="3.90.470.20">
    <property type="entry name" value="4'-phosphopantetheinyl transferase domain"/>
    <property type="match status" value="2"/>
</dbReference>
<accession>A0ABV6NN71</accession>
<keyword evidence="4" id="KW-1185">Reference proteome</keyword>
<gene>
    <name evidence="3" type="ORF">ACFFH4_25560</name>
</gene>
<dbReference type="InterPro" id="IPR008278">
    <property type="entry name" value="4-PPantetheinyl_Trfase_dom"/>
</dbReference>
<protein>
    <submittedName>
        <fullName evidence="3">4'-phosphopantetheinyl transferase family protein</fullName>
    </submittedName>
</protein>
<evidence type="ECO:0000259" key="2">
    <source>
        <dbReference type="Pfam" id="PF01648"/>
    </source>
</evidence>
<reference evidence="3 4" key="1">
    <citation type="submission" date="2024-09" db="EMBL/GenBank/DDBJ databases">
        <authorList>
            <person name="Sun Q."/>
            <person name="Mori K."/>
        </authorList>
    </citation>
    <scope>NUCLEOTIDE SEQUENCE [LARGE SCALE GENOMIC DNA]</scope>
    <source>
        <strain evidence="3 4">NCAIM B.02301</strain>
    </source>
</reference>
<evidence type="ECO:0000313" key="4">
    <source>
        <dbReference type="Proteomes" id="UP001589833"/>
    </source>
</evidence>